<dbReference type="EMBL" id="CP086716">
    <property type="protein sequence ID" value="WOO80519.1"/>
    <property type="molecule type" value="Genomic_DNA"/>
</dbReference>
<evidence type="ECO:0000313" key="3">
    <source>
        <dbReference type="EMBL" id="WOO80519.1"/>
    </source>
</evidence>
<proteinExistence type="predicted"/>
<gene>
    <name evidence="3" type="ORF">LOC62_03G004043</name>
</gene>
<dbReference type="RefSeq" id="XP_062626551.1">
    <property type="nucleotide sequence ID" value="XM_062770567.1"/>
</dbReference>
<dbReference type="GeneID" id="87807284"/>
<evidence type="ECO:0000256" key="2">
    <source>
        <dbReference type="SAM" id="Phobius"/>
    </source>
</evidence>
<evidence type="ECO:0000256" key="1">
    <source>
        <dbReference type="SAM" id="MobiDB-lite"/>
    </source>
</evidence>
<name>A0AAF1BL84_9TREE</name>
<feature type="region of interest" description="Disordered" evidence="1">
    <location>
        <begin position="1"/>
        <end position="39"/>
    </location>
</feature>
<dbReference type="Proteomes" id="UP000827549">
    <property type="component" value="Chromosome 3"/>
</dbReference>
<organism evidence="3 4">
    <name type="scientific">Vanrija pseudolonga</name>
    <dbReference type="NCBI Taxonomy" id="143232"/>
    <lineage>
        <taxon>Eukaryota</taxon>
        <taxon>Fungi</taxon>
        <taxon>Dikarya</taxon>
        <taxon>Basidiomycota</taxon>
        <taxon>Agaricomycotina</taxon>
        <taxon>Tremellomycetes</taxon>
        <taxon>Trichosporonales</taxon>
        <taxon>Trichosporonaceae</taxon>
        <taxon>Vanrija</taxon>
    </lineage>
</organism>
<sequence>MSLVPPSPTASVPPPYADTKDANVVVPPSPTFTTASEEKRELAKTDADAEALLADGATPAEVCAALGHDTSLPKARMIALAAVVPGSMLYFAKRKTAKCNRCHERVERTSCCPWK</sequence>
<feature type="compositionally biased region" description="Pro residues" evidence="1">
    <location>
        <begin position="1"/>
        <end position="16"/>
    </location>
</feature>
<keyword evidence="2" id="KW-1133">Transmembrane helix</keyword>
<dbReference type="AlphaFoldDB" id="A0AAF1BL84"/>
<reference evidence="3" key="1">
    <citation type="submission" date="2023-10" db="EMBL/GenBank/DDBJ databases">
        <authorList>
            <person name="Noh H."/>
        </authorList>
    </citation>
    <scope>NUCLEOTIDE SEQUENCE</scope>
    <source>
        <strain evidence="3">DUCC4014</strain>
    </source>
</reference>
<keyword evidence="2" id="KW-0812">Transmembrane</keyword>
<protein>
    <submittedName>
        <fullName evidence="3">Uncharacterized protein</fullName>
    </submittedName>
</protein>
<feature type="transmembrane region" description="Helical" evidence="2">
    <location>
        <begin position="75"/>
        <end position="92"/>
    </location>
</feature>
<keyword evidence="4" id="KW-1185">Reference proteome</keyword>
<evidence type="ECO:0000313" key="4">
    <source>
        <dbReference type="Proteomes" id="UP000827549"/>
    </source>
</evidence>
<accession>A0AAF1BL84</accession>
<keyword evidence="2" id="KW-0472">Membrane</keyword>